<feature type="transmembrane region" description="Helical" evidence="8">
    <location>
        <begin position="133"/>
        <end position="158"/>
    </location>
</feature>
<protein>
    <submittedName>
        <fullName evidence="10">Bcr/CflA family drug resistance efflux transporter</fullName>
    </submittedName>
</protein>
<evidence type="ECO:0000313" key="11">
    <source>
        <dbReference type="Proteomes" id="UP000639606"/>
    </source>
</evidence>
<keyword evidence="5 8" id="KW-0812">Transmembrane</keyword>
<dbReference type="InterPro" id="IPR004812">
    <property type="entry name" value="Efflux_drug-R_Bcr/CmlA"/>
</dbReference>
<dbReference type="EMBL" id="BMRG01000014">
    <property type="protein sequence ID" value="GGP73897.1"/>
    <property type="molecule type" value="Genomic_DNA"/>
</dbReference>
<evidence type="ECO:0000259" key="9">
    <source>
        <dbReference type="PROSITE" id="PS50850"/>
    </source>
</evidence>
<dbReference type="SUPFAM" id="SSF103473">
    <property type="entry name" value="MFS general substrate transporter"/>
    <property type="match status" value="1"/>
</dbReference>
<dbReference type="GO" id="GO:0042910">
    <property type="term" value="F:xenobiotic transmembrane transporter activity"/>
    <property type="evidence" value="ECO:0007669"/>
    <property type="project" value="InterPro"/>
</dbReference>
<accession>A0A918EFF8</accession>
<feature type="transmembrane region" description="Helical" evidence="8">
    <location>
        <begin position="274"/>
        <end position="298"/>
    </location>
</feature>
<keyword evidence="4" id="KW-1003">Cell membrane</keyword>
<reference evidence="10" key="1">
    <citation type="journal article" date="2014" name="Int. J. Syst. Evol. Microbiol.">
        <title>Complete genome sequence of Corynebacterium casei LMG S-19264T (=DSM 44701T), isolated from a smear-ripened cheese.</title>
        <authorList>
            <consortium name="US DOE Joint Genome Institute (JGI-PGF)"/>
            <person name="Walter F."/>
            <person name="Albersmeier A."/>
            <person name="Kalinowski J."/>
            <person name="Ruckert C."/>
        </authorList>
    </citation>
    <scope>NUCLEOTIDE SEQUENCE</scope>
    <source>
        <strain evidence="10">JCM 3313</strain>
    </source>
</reference>
<dbReference type="GO" id="GO:1990961">
    <property type="term" value="P:xenobiotic detoxification by transmembrane export across the plasma membrane"/>
    <property type="evidence" value="ECO:0007669"/>
    <property type="project" value="InterPro"/>
</dbReference>
<dbReference type="InterPro" id="IPR005829">
    <property type="entry name" value="Sugar_transporter_CS"/>
</dbReference>
<comment type="caution">
    <text evidence="10">The sequence shown here is derived from an EMBL/GenBank/DDBJ whole genome shotgun (WGS) entry which is preliminary data.</text>
</comment>
<feature type="transmembrane region" description="Helical" evidence="8">
    <location>
        <begin position="247"/>
        <end position="267"/>
    </location>
</feature>
<feature type="transmembrane region" description="Helical" evidence="8">
    <location>
        <begin position="75"/>
        <end position="94"/>
    </location>
</feature>
<feature type="transmembrane region" description="Helical" evidence="8">
    <location>
        <begin position="100"/>
        <end position="121"/>
    </location>
</feature>
<comment type="similarity">
    <text evidence="2">Belongs to the major facilitator superfamily. Bcr/CmlA family.</text>
</comment>
<organism evidence="10 11">
    <name type="scientific">Saccharothrix coeruleofusca</name>
    <dbReference type="NCBI Taxonomy" id="33919"/>
    <lineage>
        <taxon>Bacteria</taxon>
        <taxon>Bacillati</taxon>
        <taxon>Actinomycetota</taxon>
        <taxon>Actinomycetes</taxon>
        <taxon>Pseudonocardiales</taxon>
        <taxon>Pseudonocardiaceae</taxon>
        <taxon>Saccharothrix</taxon>
    </lineage>
</organism>
<feature type="transmembrane region" description="Helical" evidence="8">
    <location>
        <begin position="333"/>
        <end position="355"/>
    </location>
</feature>
<keyword evidence="7 8" id="KW-0472">Membrane</keyword>
<keyword evidence="3" id="KW-0813">Transport</keyword>
<sequence>MTPKGARSAVLLLGALSSLGPLSTDAYLPGLPEIADDLSVSTSTAQLTMTACLIGLTVGQLVAGPLSDALGRRRPLFVGLGLYVLASVLCAVAMNATSLVAFRALHGVAGAFNTVIALACIGDRETGAAAAHTFSSVMLQVGIVRVLTPLTGALLLGLAGWRAVFAGLAVLSASVLAWSVAAMPETLPPGLRGRRSRTRYLDLLRDPLLVRYTLVNGFVFGALFAYLTGSPFVLQNTHGMSAQQYGVVFSMNAIGMAVAVYASGLLARRCAVRTLLGASLASGALGGAALLVVVLGGLGLPALLAAQFVAVASIAFAQPNAIALALENQKSRVATATAGFGFVQFLGGGLGASLAGLGDTTSGLPMAAAMAGFALVACAAFLMLPSVAVSSRKVRQVR</sequence>
<dbReference type="RefSeq" id="WP_189226146.1">
    <property type="nucleotide sequence ID" value="NZ_BMRG01000014.1"/>
</dbReference>
<dbReference type="PROSITE" id="PS00216">
    <property type="entry name" value="SUGAR_TRANSPORT_1"/>
    <property type="match status" value="1"/>
</dbReference>
<dbReference type="InterPro" id="IPR011701">
    <property type="entry name" value="MFS"/>
</dbReference>
<evidence type="ECO:0000256" key="4">
    <source>
        <dbReference type="ARBA" id="ARBA00022475"/>
    </source>
</evidence>
<evidence type="ECO:0000256" key="5">
    <source>
        <dbReference type="ARBA" id="ARBA00022692"/>
    </source>
</evidence>
<evidence type="ECO:0000256" key="1">
    <source>
        <dbReference type="ARBA" id="ARBA00004651"/>
    </source>
</evidence>
<feature type="transmembrane region" description="Helical" evidence="8">
    <location>
        <begin position="208"/>
        <end position="227"/>
    </location>
</feature>
<dbReference type="InterPro" id="IPR020846">
    <property type="entry name" value="MFS_dom"/>
</dbReference>
<dbReference type="InterPro" id="IPR050189">
    <property type="entry name" value="MFS_Efflux_Transporters"/>
</dbReference>
<feature type="domain" description="Major facilitator superfamily (MFS) profile" evidence="9">
    <location>
        <begin position="9"/>
        <end position="395"/>
    </location>
</feature>
<evidence type="ECO:0000256" key="2">
    <source>
        <dbReference type="ARBA" id="ARBA00006236"/>
    </source>
</evidence>
<dbReference type="CDD" id="cd17320">
    <property type="entry name" value="MFS_MdfA_MDR_like"/>
    <property type="match status" value="1"/>
</dbReference>
<dbReference type="AlphaFoldDB" id="A0A918EFF8"/>
<dbReference type="NCBIfam" id="TIGR00710">
    <property type="entry name" value="efflux_Bcr_CflA"/>
    <property type="match status" value="1"/>
</dbReference>
<evidence type="ECO:0000256" key="8">
    <source>
        <dbReference type="SAM" id="Phobius"/>
    </source>
</evidence>
<gene>
    <name evidence="10" type="ORF">GCM10010185_54210</name>
</gene>
<evidence type="ECO:0000256" key="7">
    <source>
        <dbReference type="ARBA" id="ARBA00023136"/>
    </source>
</evidence>
<feature type="transmembrane region" description="Helical" evidence="8">
    <location>
        <begin position="164"/>
        <end position="187"/>
    </location>
</feature>
<evidence type="ECO:0000256" key="6">
    <source>
        <dbReference type="ARBA" id="ARBA00022989"/>
    </source>
</evidence>
<proteinExistence type="inferred from homology"/>
<dbReference type="InterPro" id="IPR036259">
    <property type="entry name" value="MFS_trans_sf"/>
</dbReference>
<feature type="transmembrane region" description="Helical" evidence="8">
    <location>
        <begin position="304"/>
        <end position="326"/>
    </location>
</feature>
<dbReference type="PANTHER" id="PTHR43124:SF3">
    <property type="entry name" value="CHLORAMPHENICOL EFFLUX PUMP RV0191"/>
    <property type="match status" value="1"/>
</dbReference>
<feature type="transmembrane region" description="Helical" evidence="8">
    <location>
        <begin position="40"/>
        <end position="63"/>
    </location>
</feature>
<dbReference type="PANTHER" id="PTHR43124">
    <property type="entry name" value="PURINE EFFLUX PUMP PBUE"/>
    <property type="match status" value="1"/>
</dbReference>
<dbReference type="Proteomes" id="UP000639606">
    <property type="component" value="Unassembled WGS sequence"/>
</dbReference>
<dbReference type="Pfam" id="PF07690">
    <property type="entry name" value="MFS_1"/>
    <property type="match status" value="1"/>
</dbReference>
<keyword evidence="11" id="KW-1185">Reference proteome</keyword>
<feature type="transmembrane region" description="Helical" evidence="8">
    <location>
        <begin position="367"/>
        <end position="389"/>
    </location>
</feature>
<dbReference type="Gene3D" id="1.20.1720.10">
    <property type="entry name" value="Multidrug resistance protein D"/>
    <property type="match status" value="1"/>
</dbReference>
<evidence type="ECO:0000313" key="10">
    <source>
        <dbReference type="EMBL" id="GGP73897.1"/>
    </source>
</evidence>
<dbReference type="PROSITE" id="PS50850">
    <property type="entry name" value="MFS"/>
    <property type="match status" value="1"/>
</dbReference>
<comment type="subcellular location">
    <subcellularLocation>
        <location evidence="1">Cell membrane</location>
        <topology evidence="1">Multi-pass membrane protein</topology>
    </subcellularLocation>
</comment>
<reference evidence="10" key="2">
    <citation type="submission" date="2020-09" db="EMBL/GenBank/DDBJ databases">
        <authorList>
            <person name="Sun Q."/>
            <person name="Ohkuma M."/>
        </authorList>
    </citation>
    <scope>NUCLEOTIDE SEQUENCE</scope>
    <source>
        <strain evidence="10">JCM 3313</strain>
    </source>
</reference>
<dbReference type="GO" id="GO:0005886">
    <property type="term" value="C:plasma membrane"/>
    <property type="evidence" value="ECO:0007669"/>
    <property type="project" value="UniProtKB-SubCell"/>
</dbReference>
<keyword evidence="6 8" id="KW-1133">Transmembrane helix</keyword>
<name>A0A918EFF8_9PSEU</name>
<evidence type="ECO:0000256" key="3">
    <source>
        <dbReference type="ARBA" id="ARBA00022448"/>
    </source>
</evidence>